<evidence type="ECO:0000259" key="2">
    <source>
        <dbReference type="Pfam" id="PF00270"/>
    </source>
</evidence>
<dbReference type="GO" id="GO:0003677">
    <property type="term" value="F:DNA binding"/>
    <property type="evidence" value="ECO:0007669"/>
    <property type="project" value="TreeGrafter"/>
</dbReference>
<dbReference type="KEGG" id="cmic:caldi_00010"/>
<dbReference type="Pfam" id="PF00270">
    <property type="entry name" value="DEAD"/>
    <property type="match status" value="1"/>
</dbReference>
<feature type="domain" description="DEAD/DEAH-box helicase" evidence="2">
    <location>
        <begin position="21"/>
        <end position="140"/>
    </location>
</feature>
<dbReference type="InterPro" id="IPR027417">
    <property type="entry name" value="P-loop_NTPase"/>
</dbReference>
<accession>A0AA35G6G1</accession>
<evidence type="ECO:0000256" key="1">
    <source>
        <dbReference type="SAM" id="MobiDB-lite"/>
    </source>
</evidence>
<dbReference type="Gene3D" id="3.40.50.300">
    <property type="entry name" value="P-loop containing nucleotide triphosphate hydrolases"/>
    <property type="match status" value="1"/>
</dbReference>
<dbReference type="Proteomes" id="UP001163687">
    <property type="component" value="Chromosome"/>
</dbReference>
<dbReference type="AlphaFoldDB" id="A0AA35G6G1"/>
<dbReference type="PANTHER" id="PTHR47962:SF5">
    <property type="entry name" value="ATP-DEPENDENT HELICASE LHR-RELATED"/>
    <property type="match status" value="1"/>
</dbReference>
<organism evidence="3 4">
    <name type="scientific">Caldinitratiruptor microaerophilus</name>
    <dbReference type="NCBI Taxonomy" id="671077"/>
    <lineage>
        <taxon>Bacteria</taxon>
        <taxon>Bacillati</taxon>
        <taxon>Bacillota</taxon>
        <taxon>Clostridia</taxon>
        <taxon>Eubacteriales</taxon>
        <taxon>Symbiobacteriaceae</taxon>
        <taxon>Caldinitratiruptor</taxon>
    </lineage>
</organism>
<feature type="region of interest" description="Disordered" evidence="1">
    <location>
        <begin position="114"/>
        <end position="143"/>
    </location>
</feature>
<dbReference type="EMBL" id="AP025628">
    <property type="protein sequence ID" value="BDG58911.1"/>
    <property type="molecule type" value="Genomic_DNA"/>
</dbReference>
<dbReference type="InterPro" id="IPR011545">
    <property type="entry name" value="DEAD/DEAH_box_helicase_dom"/>
</dbReference>
<dbReference type="PANTHER" id="PTHR47962">
    <property type="entry name" value="ATP-DEPENDENT HELICASE LHR-RELATED-RELATED"/>
    <property type="match status" value="1"/>
</dbReference>
<name>A0AA35G6G1_9FIRM</name>
<dbReference type="GO" id="GO:0005524">
    <property type="term" value="F:ATP binding"/>
    <property type="evidence" value="ECO:0007669"/>
    <property type="project" value="InterPro"/>
</dbReference>
<evidence type="ECO:0000313" key="4">
    <source>
        <dbReference type="Proteomes" id="UP001163687"/>
    </source>
</evidence>
<reference evidence="3" key="1">
    <citation type="submission" date="2022-03" db="EMBL/GenBank/DDBJ databases">
        <title>Complete genome sequence of Caldinitratiruptor microaerophilus.</title>
        <authorList>
            <person name="Mukaiyama R."/>
            <person name="Nishiyama T."/>
            <person name="Ueda K."/>
        </authorList>
    </citation>
    <scope>NUCLEOTIDE SEQUENCE</scope>
    <source>
        <strain evidence="3">JCM 16183</strain>
    </source>
</reference>
<evidence type="ECO:0000313" key="3">
    <source>
        <dbReference type="EMBL" id="BDG58911.1"/>
    </source>
</evidence>
<sequence>MAGFHPLAVRWFRERQGTPSPPQRLGWPAIARRQRCLIPAPAGSAKTLTAFSKYLDLLWQEPDLPEGVRVVHAWPLRALSHHVERNLHEPLREISALAAREAVPLREVGVAVRTGETPPEPCRRLSRRPPHTLITAPESLYPS</sequence>
<protein>
    <recommendedName>
        <fullName evidence="2">DEAD/DEAH-box helicase domain-containing protein</fullName>
    </recommendedName>
</protein>
<dbReference type="GO" id="GO:0016887">
    <property type="term" value="F:ATP hydrolysis activity"/>
    <property type="evidence" value="ECO:0007669"/>
    <property type="project" value="TreeGrafter"/>
</dbReference>
<proteinExistence type="predicted"/>
<dbReference type="SUPFAM" id="SSF52540">
    <property type="entry name" value="P-loop containing nucleoside triphosphate hydrolases"/>
    <property type="match status" value="1"/>
</dbReference>
<gene>
    <name evidence="3" type="ORF">caldi_00010</name>
</gene>
<keyword evidence="4" id="KW-1185">Reference proteome</keyword>
<dbReference type="InterPro" id="IPR052511">
    <property type="entry name" value="ATP-dep_Helicase"/>
</dbReference>